<protein>
    <submittedName>
        <fullName evidence="1">Uncharacterized protein</fullName>
    </submittedName>
</protein>
<dbReference type="AlphaFoldDB" id="A0AAE1B2Y6"/>
<evidence type="ECO:0000313" key="1">
    <source>
        <dbReference type="EMBL" id="KAK3797951.1"/>
    </source>
</evidence>
<gene>
    <name evidence="1" type="ORF">RRG08_057404</name>
</gene>
<dbReference type="Proteomes" id="UP001283361">
    <property type="component" value="Unassembled WGS sequence"/>
</dbReference>
<evidence type="ECO:0000313" key="2">
    <source>
        <dbReference type="Proteomes" id="UP001283361"/>
    </source>
</evidence>
<dbReference type="EMBL" id="JAWDGP010000734">
    <property type="protein sequence ID" value="KAK3797951.1"/>
    <property type="molecule type" value="Genomic_DNA"/>
</dbReference>
<comment type="caution">
    <text evidence="1">The sequence shown here is derived from an EMBL/GenBank/DDBJ whole genome shotgun (WGS) entry which is preliminary data.</text>
</comment>
<name>A0AAE1B2Y6_9GAST</name>
<reference evidence="1" key="1">
    <citation type="journal article" date="2023" name="G3 (Bethesda)">
        <title>A reference genome for the long-term kleptoplast-retaining sea slug Elysia crispata morphotype clarki.</title>
        <authorList>
            <person name="Eastman K.E."/>
            <person name="Pendleton A.L."/>
            <person name="Shaikh M.A."/>
            <person name="Suttiyut T."/>
            <person name="Ogas R."/>
            <person name="Tomko P."/>
            <person name="Gavelis G."/>
            <person name="Widhalm J.R."/>
            <person name="Wisecaver J.H."/>
        </authorList>
    </citation>
    <scope>NUCLEOTIDE SEQUENCE</scope>
    <source>
        <strain evidence="1">ECLA1</strain>
    </source>
</reference>
<organism evidence="1 2">
    <name type="scientific">Elysia crispata</name>
    <name type="common">lettuce slug</name>
    <dbReference type="NCBI Taxonomy" id="231223"/>
    <lineage>
        <taxon>Eukaryota</taxon>
        <taxon>Metazoa</taxon>
        <taxon>Spiralia</taxon>
        <taxon>Lophotrochozoa</taxon>
        <taxon>Mollusca</taxon>
        <taxon>Gastropoda</taxon>
        <taxon>Heterobranchia</taxon>
        <taxon>Euthyneura</taxon>
        <taxon>Panpulmonata</taxon>
        <taxon>Sacoglossa</taxon>
        <taxon>Placobranchoidea</taxon>
        <taxon>Plakobranchidae</taxon>
        <taxon>Elysia</taxon>
    </lineage>
</organism>
<sequence length="39" mass="4381">MNYVDTSPAMTDTGQCQTVLAKWVLRADNQVLHNSLFVL</sequence>
<accession>A0AAE1B2Y6</accession>
<keyword evidence="2" id="KW-1185">Reference proteome</keyword>
<proteinExistence type="predicted"/>